<evidence type="ECO:0000313" key="4">
    <source>
        <dbReference type="Proteomes" id="UP000266376"/>
    </source>
</evidence>
<dbReference type="PANTHER" id="PTHR39161">
    <property type="entry name" value="ADAPTER PROTEIN MECA"/>
    <property type="match status" value="1"/>
</dbReference>
<sequence length="266" mass="29356">MKIEKLSDNQIRCTLTRADLAERQLQLSELAYGTEKARSLFHDMMQQAAQEFGFEAENMPLMIEAIPSSSDSIVLIITKVEDPEELDTRFSKFAPLPGQDGDSSRQGLPDKLEGAESLLDLLGKVKEKINATQSSSKPENPVSSSSESLDDPETEALENEIPKDATPKKPAIRLISFASMDNVLAASRLLGNMYFGANTLYKDTAENIYILAMTQSEHTRKDFSRLCNMLSEYGTLEKTSGATIAFLGEHCKVLLENDAVQQLANV</sequence>
<dbReference type="Pfam" id="PF05389">
    <property type="entry name" value="MecA"/>
    <property type="match status" value="1"/>
</dbReference>
<dbReference type="PANTHER" id="PTHR39161:SF1">
    <property type="entry name" value="ADAPTER PROTEIN MECA 1"/>
    <property type="match status" value="1"/>
</dbReference>
<evidence type="ECO:0000256" key="2">
    <source>
        <dbReference type="SAM" id="MobiDB-lite"/>
    </source>
</evidence>
<evidence type="ECO:0000313" key="3">
    <source>
        <dbReference type="EMBL" id="RGW51841.1"/>
    </source>
</evidence>
<reference evidence="3 4" key="1">
    <citation type="submission" date="2018-08" db="EMBL/GenBank/DDBJ databases">
        <title>A genome reference for cultivated species of the human gut microbiota.</title>
        <authorList>
            <person name="Zou Y."/>
            <person name="Xue W."/>
            <person name="Luo G."/>
        </authorList>
    </citation>
    <scope>NUCLEOTIDE SEQUENCE [LARGE SCALE GENOMIC DNA]</scope>
    <source>
        <strain evidence="3 4">AF12-11</strain>
    </source>
</reference>
<dbReference type="InterPro" id="IPR008681">
    <property type="entry name" value="Neg-reg_MecA"/>
</dbReference>
<comment type="similarity">
    <text evidence="1">Belongs to the MecA family.</text>
</comment>
<dbReference type="EMBL" id="QSAJ01000027">
    <property type="protein sequence ID" value="RGW51841.1"/>
    <property type="molecule type" value="Genomic_DNA"/>
</dbReference>
<feature type="compositionally biased region" description="Acidic residues" evidence="2">
    <location>
        <begin position="148"/>
        <end position="158"/>
    </location>
</feature>
<dbReference type="Gene3D" id="3.30.70.1950">
    <property type="match status" value="1"/>
</dbReference>
<dbReference type="InterPro" id="IPR038471">
    <property type="entry name" value="MecA_C_sf"/>
</dbReference>
<evidence type="ECO:0000256" key="1">
    <source>
        <dbReference type="ARBA" id="ARBA00005397"/>
    </source>
</evidence>
<gene>
    <name evidence="3" type="ORF">DWV67_11055</name>
</gene>
<protein>
    <submittedName>
        <fullName evidence="3">Adaptor protein MecA</fullName>
    </submittedName>
</protein>
<proteinExistence type="inferred from homology"/>
<accession>A0A395XN60</accession>
<dbReference type="Proteomes" id="UP000266376">
    <property type="component" value="Unassembled WGS sequence"/>
</dbReference>
<dbReference type="AlphaFoldDB" id="A0A395XN60"/>
<feature type="region of interest" description="Disordered" evidence="2">
    <location>
        <begin position="129"/>
        <end position="165"/>
    </location>
</feature>
<organism evidence="3 4">
    <name type="scientific">Dorea formicigenerans</name>
    <dbReference type="NCBI Taxonomy" id="39486"/>
    <lineage>
        <taxon>Bacteria</taxon>
        <taxon>Bacillati</taxon>
        <taxon>Bacillota</taxon>
        <taxon>Clostridia</taxon>
        <taxon>Lachnospirales</taxon>
        <taxon>Lachnospiraceae</taxon>
        <taxon>Dorea</taxon>
    </lineage>
</organism>
<feature type="compositionally biased region" description="Low complexity" evidence="2">
    <location>
        <begin position="134"/>
        <end position="147"/>
    </location>
</feature>
<comment type="caution">
    <text evidence="3">The sequence shown here is derived from an EMBL/GenBank/DDBJ whole genome shotgun (WGS) entry which is preliminary data.</text>
</comment>
<name>A0A395XN60_9FIRM</name>
<feature type="region of interest" description="Disordered" evidence="2">
    <location>
        <begin position="91"/>
        <end position="110"/>
    </location>
</feature>